<evidence type="ECO:0000256" key="1">
    <source>
        <dbReference type="ARBA" id="ARBA00004651"/>
    </source>
</evidence>
<keyword evidence="2" id="KW-1003">Cell membrane</keyword>
<evidence type="ECO:0000313" key="8">
    <source>
        <dbReference type="Proteomes" id="UP001156882"/>
    </source>
</evidence>
<name>A0ABQ6CU10_9HYPH</name>
<protein>
    <submittedName>
        <fullName evidence="7">Ribose ABC transporter permease</fullName>
    </submittedName>
</protein>
<dbReference type="PANTHER" id="PTHR32196">
    <property type="entry name" value="ABC TRANSPORTER PERMEASE PROTEIN YPHD-RELATED-RELATED"/>
    <property type="match status" value="1"/>
</dbReference>
<evidence type="ECO:0000256" key="4">
    <source>
        <dbReference type="ARBA" id="ARBA00022989"/>
    </source>
</evidence>
<evidence type="ECO:0000256" key="6">
    <source>
        <dbReference type="SAM" id="Phobius"/>
    </source>
</evidence>
<evidence type="ECO:0000256" key="2">
    <source>
        <dbReference type="ARBA" id="ARBA00022475"/>
    </source>
</evidence>
<sequence>MTDSTTSDPARHRFAWLTQRLEFRMIGLAILLAVCLSLLSPYFLTRSNIFNILDQSVVIGIVAVGMTYVILTGGIDLSVGSVAGVTGIILGLAVQDNYPVPVAIALAVLCGGGIGLLSGILIAYFGLAAFVVTLGVMAIGRSLAYILSGQTAIASIPDSMQSIVYTDVFGIPTNVLFLAALYILAWAYLTYTKGGRTIYAIGSNKEAARAAGLSVLFYSVLPYVISGALSAVAITFSIAQILSADPLMGNAMELDAIAAVVIGGASLFGGRGSIIGTLIGVLIMVMIRNGLNLMGVSPFWQGSAIGTIIIVALLFERLIGQRVGR</sequence>
<dbReference type="PANTHER" id="PTHR32196:SF72">
    <property type="entry name" value="RIBOSE IMPORT PERMEASE PROTEIN RBSC"/>
    <property type="match status" value="1"/>
</dbReference>
<gene>
    <name evidence="7" type="primary">rbsC-2</name>
    <name evidence="7" type="ORF">GCM10007874_62290</name>
</gene>
<keyword evidence="5 6" id="KW-0472">Membrane</keyword>
<proteinExistence type="predicted"/>
<feature type="transmembrane region" description="Helical" evidence="6">
    <location>
        <begin position="23"/>
        <end position="45"/>
    </location>
</feature>
<dbReference type="CDD" id="cd06579">
    <property type="entry name" value="TM_PBP1_transp_AraH_like"/>
    <property type="match status" value="1"/>
</dbReference>
<feature type="transmembrane region" description="Helical" evidence="6">
    <location>
        <begin position="127"/>
        <end position="147"/>
    </location>
</feature>
<dbReference type="Pfam" id="PF02653">
    <property type="entry name" value="BPD_transp_2"/>
    <property type="match status" value="1"/>
</dbReference>
<keyword evidence="8" id="KW-1185">Reference proteome</keyword>
<feature type="transmembrane region" description="Helical" evidence="6">
    <location>
        <begin position="101"/>
        <end position="121"/>
    </location>
</feature>
<organism evidence="7 8">
    <name type="scientific">Labrys miyagiensis</name>
    <dbReference type="NCBI Taxonomy" id="346912"/>
    <lineage>
        <taxon>Bacteria</taxon>
        <taxon>Pseudomonadati</taxon>
        <taxon>Pseudomonadota</taxon>
        <taxon>Alphaproteobacteria</taxon>
        <taxon>Hyphomicrobiales</taxon>
        <taxon>Xanthobacteraceae</taxon>
        <taxon>Labrys</taxon>
    </lineage>
</organism>
<dbReference type="InterPro" id="IPR001851">
    <property type="entry name" value="ABC_transp_permease"/>
</dbReference>
<dbReference type="Proteomes" id="UP001156882">
    <property type="component" value="Unassembled WGS sequence"/>
</dbReference>
<keyword evidence="3 6" id="KW-0812">Transmembrane</keyword>
<evidence type="ECO:0000256" key="3">
    <source>
        <dbReference type="ARBA" id="ARBA00022692"/>
    </source>
</evidence>
<dbReference type="RefSeq" id="WP_284316128.1">
    <property type="nucleotide sequence ID" value="NZ_BSPC01000069.1"/>
</dbReference>
<feature type="transmembrane region" description="Helical" evidence="6">
    <location>
        <begin position="299"/>
        <end position="319"/>
    </location>
</feature>
<feature type="transmembrane region" description="Helical" evidence="6">
    <location>
        <begin position="52"/>
        <end position="71"/>
    </location>
</feature>
<reference evidence="8" key="1">
    <citation type="journal article" date="2019" name="Int. J. Syst. Evol. Microbiol.">
        <title>The Global Catalogue of Microorganisms (GCM) 10K type strain sequencing project: providing services to taxonomists for standard genome sequencing and annotation.</title>
        <authorList>
            <consortium name="The Broad Institute Genomics Platform"/>
            <consortium name="The Broad Institute Genome Sequencing Center for Infectious Disease"/>
            <person name="Wu L."/>
            <person name="Ma J."/>
        </authorList>
    </citation>
    <scope>NUCLEOTIDE SEQUENCE [LARGE SCALE GENOMIC DNA]</scope>
    <source>
        <strain evidence="8">NBRC 101365</strain>
    </source>
</reference>
<feature type="transmembrane region" description="Helical" evidence="6">
    <location>
        <begin position="254"/>
        <end position="287"/>
    </location>
</feature>
<keyword evidence="4 6" id="KW-1133">Transmembrane helix</keyword>
<accession>A0ABQ6CU10</accession>
<evidence type="ECO:0000313" key="7">
    <source>
        <dbReference type="EMBL" id="GLS23209.1"/>
    </source>
</evidence>
<dbReference type="EMBL" id="BSPC01000069">
    <property type="protein sequence ID" value="GLS23209.1"/>
    <property type="molecule type" value="Genomic_DNA"/>
</dbReference>
<feature type="transmembrane region" description="Helical" evidence="6">
    <location>
        <begin position="168"/>
        <end position="189"/>
    </location>
</feature>
<comment type="caution">
    <text evidence="7">The sequence shown here is derived from an EMBL/GenBank/DDBJ whole genome shotgun (WGS) entry which is preliminary data.</text>
</comment>
<comment type="subcellular location">
    <subcellularLocation>
        <location evidence="1">Cell membrane</location>
        <topology evidence="1">Multi-pass membrane protein</topology>
    </subcellularLocation>
</comment>
<feature type="transmembrane region" description="Helical" evidence="6">
    <location>
        <begin position="77"/>
        <end position="94"/>
    </location>
</feature>
<feature type="transmembrane region" description="Helical" evidence="6">
    <location>
        <begin position="220"/>
        <end position="242"/>
    </location>
</feature>
<evidence type="ECO:0000256" key="5">
    <source>
        <dbReference type="ARBA" id="ARBA00023136"/>
    </source>
</evidence>